<dbReference type="Proteomes" id="UP000821865">
    <property type="component" value="Chromosome 10"/>
</dbReference>
<accession>A0ACB8DMD3</accession>
<protein>
    <submittedName>
        <fullName evidence="1">Uncharacterized protein</fullName>
    </submittedName>
</protein>
<reference evidence="1" key="1">
    <citation type="submission" date="2020-05" db="EMBL/GenBank/DDBJ databases">
        <title>Large-scale comparative analyses of tick genomes elucidate their genetic diversity and vector capacities.</title>
        <authorList>
            <person name="Jia N."/>
            <person name="Wang J."/>
            <person name="Shi W."/>
            <person name="Du L."/>
            <person name="Sun Y."/>
            <person name="Zhan W."/>
            <person name="Jiang J."/>
            <person name="Wang Q."/>
            <person name="Zhang B."/>
            <person name="Ji P."/>
            <person name="Sakyi L.B."/>
            <person name="Cui X."/>
            <person name="Yuan T."/>
            <person name="Jiang B."/>
            <person name="Yang W."/>
            <person name="Lam T.T.-Y."/>
            <person name="Chang Q."/>
            <person name="Ding S."/>
            <person name="Wang X."/>
            <person name="Zhu J."/>
            <person name="Ruan X."/>
            <person name="Zhao L."/>
            <person name="Wei J."/>
            <person name="Que T."/>
            <person name="Du C."/>
            <person name="Cheng J."/>
            <person name="Dai P."/>
            <person name="Han X."/>
            <person name="Huang E."/>
            <person name="Gao Y."/>
            <person name="Liu J."/>
            <person name="Shao H."/>
            <person name="Ye R."/>
            <person name="Li L."/>
            <person name="Wei W."/>
            <person name="Wang X."/>
            <person name="Wang C."/>
            <person name="Yang T."/>
            <person name="Huo Q."/>
            <person name="Li W."/>
            <person name="Guo W."/>
            <person name="Chen H."/>
            <person name="Zhou L."/>
            <person name="Ni X."/>
            <person name="Tian J."/>
            <person name="Zhou Y."/>
            <person name="Sheng Y."/>
            <person name="Liu T."/>
            <person name="Pan Y."/>
            <person name="Xia L."/>
            <person name="Li J."/>
            <person name="Zhao F."/>
            <person name="Cao W."/>
        </authorList>
    </citation>
    <scope>NUCLEOTIDE SEQUENCE</scope>
    <source>
        <strain evidence="1">Dsil-2018</strain>
    </source>
</reference>
<proteinExistence type="predicted"/>
<name>A0ACB8DMD3_DERSI</name>
<keyword evidence="2" id="KW-1185">Reference proteome</keyword>
<evidence type="ECO:0000313" key="2">
    <source>
        <dbReference type="Proteomes" id="UP000821865"/>
    </source>
</evidence>
<sequence length="167" mass="19077">MQETRATPLSRHPGTHTPEGRYNLAHASMRNVVERGIGVLKARFRCLQRQRTLRYQPKEAATIVAACATLRNIALKAGEPELQDSDDEEAEKNQPLQQGRVRQGAPVSQGPHTCRQETPRELLLRAKQLRSQVINLFFVAPTWRTTHLRALHRRLRQQQQVSRPAQP</sequence>
<organism evidence="1 2">
    <name type="scientific">Dermacentor silvarum</name>
    <name type="common">Tick</name>
    <dbReference type="NCBI Taxonomy" id="543639"/>
    <lineage>
        <taxon>Eukaryota</taxon>
        <taxon>Metazoa</taxon>
        <taxon>Ecdysozoa</taxon>
        <taxon>Arthropoda</taxon>
        <taxon>Chelicerata</taxon>
        <taxon>Arachnida</taxon>
        <taxon>Acari</taxon>
        <taxon>Parasitiformes</taxon>
        <taxon>Ixodida</taxon>
        <taxon>Ixodoidea</taxon>
        <taxon>Ixodidae</taxon>
        <taxon>Rhipicephalinae</taxon>
        <taxon>Dermacentor</taxon>
    </lineage>
</organism>
<evidence type="ECO:0000313" key="1">
    <source>
        <dbReference type="EMBL" id="KAH7973692.1"/>
    </source>
</evidence>
<gene>
    <name evidence="1" type="ORF">HPB49_004014</name>
</gene>
<comment type="caution">
    <text evidence="1">The sequence shown here is derived from an EMBL/GenBank/DDBJ whole genome shotgun (WGS) entry which is preliminary data.</text>
</comment>
<dbReference type="EMBL" id="CM023479">
    <property type="protein sequence ID" value="KAH7973692.1"/>
    <property type="molecule type" value="Genomic_DNA"/>
</dbReference>